<accession>A0AAP0IZH3</accession>
<sequence>MAERTTTLAGAESMLRSRDNDGGAEATIRVEAMTAEWTGAERTEKMAEKRGDREEAEKRDQEEAEKRDRSKCMFWRRRGTALS</sequence>
<feature type="region of interest" description="Disordered" evidence="1">
    <location>
        <begin position="1"/>
        <end position="71"/>
    </location>
</feature>
<dbReference type="AlphaFoldDB" id="A0AAP0IZH3"/>
<comment type="caution">
    <text evidence="2">The sequence shown here is derived from an EMBL/GenBank/DDBJ whole genome shotgun (WGS) entry which is preliminary data.</text>
</comment>
<dbReference type="Proteomes" id="UP001417504">
    <property type="component" value="Unassembled WGS sequence"/>
</dbReference>
<reference evidence="2 3" key="1">
    <citation type="submission" date="2024-01" db="EMBL/GenBank/DDBJ databases">
        <title>Genome assemblies of Stephania.</title>
        <authorList>
            <person name="Yang L."/>
        </authorList>
    </citation>
    <scope>NUCLEOTIDE SEQUENCE [LARGE SCALE GENOMIC DNA]</scope>
    <source>
        <strain evidence="2">QJT</strain>
        <tissue evidence="2">Leaf</tissue>
    </source>
</reference>
<evidence type="ECO:0000313" key="3">
    <source>
        <dbReference type="Proteomes" id="UP001417504"/>
    </source>
</evidence>
<feature type="compositionally biased region" description="Basic and acidic residues" evidence="1">
    <location>
        <begin position="39"/>
        <end position="71"/>
    </location>
</feature>
<proteinExistence type="predicted"/>
<evidence type="ECO:0000313" key="2">
    <source>
        <dbReference type="EMBL" id="KAK9123632.1"/>
    </source>
</evidence>
<evidence type="ECO:0000256" key="1">
    <source>
        <dbReference type="SAM" id="MobiDB-lite"/>
    </source>
</evidence>
<name>A0AAP0IZH3_9MAGN</name>
<organism evidence="2 3">
    <name type="scientific">Stephania japonica</name>
    <dbReference type="NCBI Taxonomy" id="461633"/>
    <lineage>
        <taxon>Eukaryota</taxon>
        <taxon>Viridiplantae</taxon>
        <taxon>Streptophyta</taxon>
        <taxon>Embryophyta</taxon>
        <taxon>Tracheophyta</taxon>
        <taxon>Spermatophyta</taxon>
        <taxon>Magnoliopsida</taxon>
        <taxon>Ranunculales</taxon>
        <taxon>Menispermaceae</taxon>
        <taxon>Menispermoideae</taxon>
        <taxon>Cissampelideae</taxon>
        <taxon>Stephania</taxon>
    </lineage>
</organism>
<dbReference type="EMBL" id="JBBNAE010000005">
    <property type="protein sequence ID" value="KAK9123632.1"/>
    <property type="molecule type" value="Genomic_DNA"/>
</dbReference>
<gene>
    <name evidence="2" type="ORF">Sjap_013234</name>
</gene>
<protein>
    <submittedName>
        <fullName evidence="2">Uncharacterized protein</fullName>
    </submittedName>
</protein>
<keyword evidence="3" id="KW-1185">Reference proteome</keyword>